<accession>A0AAN9IHH0</accession>
<reference evidence="1 2" key="1">
    <citation type="submission" date="2024-01" db="EMBL/GenBank/DDBJ databases">
        <title>The genomes of 5 underutilized Papilionoideae crops provide insights into root nodulation and disease resistanc.</title>
        <authorList>
            <person name="Yuan L."/>
        </authorList>
    </citation>
    <scope>NUCLEOTIDE SEQUENCE [LARGE SCALE GENOMIC DNA]</scope>
    <source>
        <strain evidence="1">ZHUSHIDOU_FW_LH</strain>
        <tissue evidence="1">Leaf</tissue>
    </source>
</reference>
<evidence type="ECO:0000313" key="2">
    <source>
        <dbReference type="Proteomes" id="UP001372338"/>
    </source>
</evidence>
<organism evidence="1 2">
    <name type="scientific">Crotalaria pallida</name>
    <name type="common">Smooth rattlebox</name>
    <name type="synonym">Crotalaria striata</name>
    <dbReference type="NCBI Taxonomy" id="3830"/>
    <lineage>
        <taxon>Eukaryota</taxon>
        <taxon>Viridiplantae</taxon>
        <taxon>Streptophyta</taxon>
        <taxon>Embryophyta</taxon>
        <taxon>Tracheophyta</taxon>
        <taxon>Spermatophyta</taxon>
        <taxon>Magnoliopsida</taxon>
        <taxon>eudicotyledons</taxon>
        <taxon>Gunneridae</taxon>
        <taxon>Pentapetalae</taxon>
        <taxon>rosids</taxon>
        <taxon>fabids</taxon>
        <taxon>Fabales</taxon>
        <taxon>Fabaceae</taxon>
        <taxon>Papilionoideae</taxon>
        <taxon>50 kb inversion clade</taxon>
        <taxon>genistoids sensu lato</taxon>
        <taxon>core genistoids</taxon>
        <taxon>Crotalarieae</taxon>
        <taxon>Crotalaria</taxon>
    </lineage>
</organism>
<dbReference type="EMBL" id="JAYWIO010000002">
    <property type="protein sequence ID" value="KAK7281048.1"/>
    <property type="molecule type" value="Genomic_DNA"/>
</dbReference>
<protein>
    <submittedName>
        <fullName evidence="1">Uncharacterized protein</fullName>
    </submittedName>
</protein>
<dbReference type="AlphaFoldDB" id="A0AAN9IHH0"/>
<comment type="caution">
    <text evidence="1">The sequence shown here is derived from an EMBL/GenBank/DDBJ whole genome shotgun (WGS) entry which is preliminary data.</text>
</comment>
<name>A0AAN9IHH0_CROPI</name>
<sequence length="75" mass="8532">MLNSKNPDLSSCSTNSQYTDHDSCFLVGRQLRQYLPQLLTPPPKKMFQYERVSIFETTLAAFHAARLRAVTRAGI</sequence>
<gene>
    <name evidence="1" type="ORF">RIF29_08696</name>
</gene>
<keyword evidence="2" id="KW-1185">Reference proteome</keyword>
<evidence type="ECO:0000313" key="1">
    <source>
        <dbReference type="EMBL" id="KAK7281048.1"/>
    </source>
</evidence>
<proteinExistence type="predicted"/>
<dbReference type="Proteomes" id="UP001372338">
    <property type="component" value="Unassembled WGS sequence"/>
</dbReference>